<sequence length="194" mass="21525">MVELNRFIKASASASSSLSTCVSSEYEELGQPLFNIKANLESSVLANAFLWSQKWLGTGLYTKESRRLGSWALEDFTLLIQSLASSLFGCYLLGVLAEKKSSLGLCFLTVSITTNAHEDRWVYEITIQQADVGAAWVNRSSPGVNKECNTAIVKKNVLQLESIRLLIFFVDKKAKDEAVTSEQKQLLQAMSCRQ</sequence>
<dbReference type="EMBL" id="JAEFBK010000008">
    <property type="protein sequence ID" value="KAG7579717.1"/>
    <property type="molecule type" value="Genomic_DNA"/>
</dbReference>
<dbReference type="Proteomes" id="UP000694240">
    <property type="component" value="Chromosome 8"/>
</dbReference>
<reference evidence="1 2" key="1">
    <citation type="submission" date="2020-12" db="EMBL/GenBank/DDBJ databases">
        <title>Concerted genomic and epigenomic changes stabilize Arabidopsis allopolyploids.</title>
        <authorList>
            <person name="Chen Z."/>
        </authorList>
    </citation>
    <scope>NUCLEOTIDE SEQUENCE [LARGE SCALE GENOMIC DNA]</scope>
    <source>
        <strain evidence="1">Allo738</strain>
        <tissue evidence="1">Leaf</tissue>
    </source>
</reference>
<evidence type="ECO:0000313" key="1">
    <source>
        <dbReference type="EMBL" id="KAG7579717.1"/>
    </source>
</evidence>
<comment type="caution">
    <text evidence="1">The sequence shown here is derived from an EMBL/GenBank/DDBJ whole genome shotgun (WGS) entry which is preliminary data.</text>
</comment>
<accession>A0A8T2B3Z7</accession>
<organism evidence="1 2">
    <name type="scientific">Arabidopsis thaliana x Arabidopsis arenosa</name>
    <dbReference type="NCBI Taxonomy" id="1240361"/>
    <lineage>
        <taxon>Eukaryota</taxon>
        <taxon>Viridiplantae</taxon>
        <taxon>Streptophyta</taxon>
        <taxon>Embryophyta</taxon>
        <taxon>Tracheophyta</taxon>
        <taxon>Spermatophyta</taxon>
        <taxon>Magnoliopsida</taxon>
        <taxon>eudicotyledons</taxon>
        <taxon>Gunneridae</taxon>
        <taxon>Pentapetalae</taxon>
        <taxon>rosids</taxon>
        <taxon>malvids</taxon>
        <taxon>Brassicales</taxon>
        <taxon>Brassicaceae</taxon>
        <taxon>Camelineae</taxon>
        <taxon>Arabidopsis</taxon>
    </lineage>
</organism>
<evidence type="ECO:0000313" key="2">
    <source>
        <dbReference type="Proteomes" id="UP000694240"/>
    </source>
</evidence>
<proteinExistence type="predicted"/>
<keyword evidence="2" id="KW-1185">Reference proteome</keyword>
<protein>
    <submittedName>
        <fullName evidence="1">Uncharacterized protein</fullName>
    </submittedName>
</protein>
<gene>
    <name evidence="1" type="ORF">ISN45_Aa03g038360</name>
</gene>
<name>A0A8T2B3Z7_9BRAS</name>
<dbReference type="AlphaFoldDB" id="A0A8T2B3Z7"/>